<dbReference type="InterPro" id="IPR043128">
    <property type="entry name" value="Rev_trsase/Diguanyl_cyclase"/>
</dbReference>
<evidence type="ECO:0000259" key="5">
    <source>
        <dbReference type="PROSITE" id="PS50887"/>
    </source>
</evidence>
<dbReference type="CDD" id="cd01949">
    <property type="entry name" value="GGDEF"/>
    <property type="match status" value="1"/>
</dbReference>
<dbReference type="Gene3D" id="3.30.70.270">
    <property type="match status" value="1"/>
</dbReference>
<name>A0A1G5RYU7_9FIRM</name>
<dbReference type="CDD" id="cd12107">
    <property type="entry name" value="Hemerythrin"/>
    <property type="match status" value="1"/>
</dbReference>
<evidence type="ECO:0000256" key="1">
    <source>
        <dbReference type="ARBA" id="ARBA00010587"/>
    </source>
</evidence>
<dbReference type="FunFam" id="3.30.70.270:FF:000001">
    <property type="entry name" value="Diguanylate cyclase domain protein"/>
    <property type="match status" value="1"/>
</dbReference>
<dbReference type="GO" id="GO:0046872">
    <property type="term" value="F:metal ion binding"/>
    <property type="evidence" value="ECO:0007669"/>
    <property type="project" value="UniProtKB-KW"/>
</dbReference>
<protein>
    <submittedName>
        <fullName evidence="6">Diguanylate cyclase (GGDEF) domain-containing protein/hemerythrin-like metal-binding domain protein</fullName>
    </submittedName>
</protein>
<dbReference type="InterPro" id="IPR012312">
    <property type="entry name" value="Hemerythrin-like"/>
</dbReference>
<dbReference type="STRING" id="1120920.SAMN03080599_01351"/>
<keyword evidence="3" id="KW-0408">Iron</keyword>
<dbReference type="RefSeq" id="WP_092590135.1">
    <property type="nucleotide sequence ID" value="NZ_FMWL01000005.1"/>
</dbReference>
<reference evidence="6 7" key="1">
    <citation type="submission" date="2016-10" db="EMBL/GenBank/DDBJ databases">
        <authorList>
            <person name="de Groot N.N."/>
        </authorList>
    </citation>
    <scope>NUCLEOTIDE SEQUENCE [LARGE SCALE GENOMIC DNA]</scope>
    <source>
        <strain evidence="6 7">DSM 2784</strain>
    </source>
</reference>
<keyword evidence="4" id="KW-0175">Coiled coil</keyword>
<dbReference type="InterPro" id="IPR035938">
    <property type="entry name" value="Hemerythrin-like_sf"/>
</dbReference>
<dbReference type="PROSITE" id="PS50887">
    <property type="entry name" value="GGDEF"/>
    <property type="match status" value="1"/>
</dbReference>
<proteinExistence type="inferred from homology"/>
<dbReference type="NCBIfam" id="TIGR00254">
    <property type="entry name" value="GGDEF"/>
    <property type="match status" value="1"/>
</dbReference>
<dbReference type="InterPro" id="IPR000160">
    <property type="entry name" value="GGDEF_dom"/>
</dbReference>
<dbReference type="SUPFAM" id="SSF55073">
    <property type="entry name" value="Nucleotide cyclase"/>
    <property type="match status" value="1"/>
</dbReference>
<dbReference type="InterPro" id="IPR012827">
    <property type="entry name" value="Hemerythrin_metal-bd"/>
</dbReference>
<feature type="coiled-coil region" evidence="4">
    <location>
        <begin position="10"/>
        <end position="40"/>
    </location>
</feature>
<dbReference type="InterPro" id="IPR029787">
    <property type="entry name" value="Nucleotide_cyclase"/>
</dbReference>
<gene>
    <name evidence="6" type="ORF">SAMN03080599_01351</name>
</gene>
<feature type="domain" description="GGDEF" evidence="5">
    <location>
        <begin position="82"/>
        <end position="211"/>
    </location>
</feature>
<evidence type="ECO:0000313" key="6">
    <source>
        <dbReference type="EMBL" id="SCZ78621.1"/>
    </source>
</evidence>
<dbReference type="Pfam" id="PF01814">
    <property type="entry name" value="Hemerythrin"/>
    <property type="match status" value="1"/>
</dbReference>
<dbReference type="InterPro" id="IPR050469">
    <property type="entry name" value="Diguanylate_Cyclase"/>
</dbReference>
<dbReference type="PROSITE" id="PS00550">
    <property type="entry name" value="HEMERYTHRINS"/>
    <property type="match status" value="1"/>
</dbReference>
<dbReference type="InterPro" id="IPR016131">
    <property type="entry name" value="Haemerythrin_Fe_BS"/>
</dbReference>
<dbReference type="SMART" id="SM00267">
    <property type="entry name" value="GGDEF"/>
    <property type="match status" value="1"/>
</dbReference>
<dbReference type="PANTHER" id="PTHR45138">
    <property type="entry name" value="REGULATORY COMPONENTS OF SENSORY TRANSDUCTION SYSTEM"/>
    <property type="match status" value="1"/>
</dbReference>
<dbReference type="SUPFAM" id="SSF47188">
    <property type="entry name" value="Hemerythrin-like"/>
    <property type="match status" value="1"/>
</dbReference>
<evidence type="ECO:0000313" key="7">
    <source>
        <dbReference type="Proteomes" id="UP000199208"/>
    </source>
</evidence>
<dbReference type="Gene3D" id="1.20.120.50">
    <property type="entry name" value="Hemerythrin-like"/>
    <property type="match status" value="1"/>
</dbReference>
<evidence type="ECO:0000256" key="3">
    <source>
        <dbReference type="ARBA" id="ARBA00023004"/>
    </source>
</evidence>
<dbReference type="OrthoDB" id="9805474at2"/>
<dbReference type="PANTHER" id="PTHR45138:SF9">
    <property type="entry name" value="DIGUANYLATE CYCLASE DGCM-RELATED"/>
    <property type="match status" value="1"/>
</dbReference>
<dbReference type="GO" id="GO:0052621">
    <property type="term" value="F:diguanylate cyclase activity"/>
    <property type="evidence" value="ECO:0007669"/>
    <property type="project" value="TreeGrafter"/>
</dbReference>
<dbReference type="EMBL" id="FMWL01000005">
    <property type="protein sequence ID" value="SCZ78621.1"/>
    <property type="molecule type" value="Genomic_DNA"/>
</dbReference>
<accession>A0A1G5RYU7</accession>
<evidence type="ECO:0000256" key="2">
    <source>
        <dbReference type="ARBA" id="ARBA00022723"/>
    </source>
</evidence>
<dbReference type="AlphaFoldDB" id="A0A1G5RYU7"/>
<comment type="similarity">
    <text evidence="1">Belongs to the hemerythrin family.</text>
</comment>
<evidence type="ECO:0000256" key="4">
    <source>
        <dbReference type="SAM" id="Coils"/>
    </source>
</evidence>
<keyword evidence="7" id="KW-1185">Reference proteome</keyword>
<organism evidence="6 7">
    <name type="scientific">Acidaminobacter hydrogenoformans DSM 2784</name>
    <dbReference type="NCBI Taxonomy" id="1120920"/>
    <lineage>
        <taxon>Bacteria</taxon>
        <taxon>Bacillati</taxon>
        <taxon>Bacillota</taxon>
        <taxon>Clostridia</taxon>
        <taxon>Peptostreptococcales</taxon>
        <taxon>Acidaminobacteraceae</taxon>
        <taxon>Acidaminobacter</taxon>
    </lineage>
</organism>
<dbReference type="Pfam" id="PF00990">
    <property type="entry name" value="GGDEF"/>
    <property type="match status" value="1"/>
</dbReference>
<dbReference type="Proteomes" id="UP000199208">
    <property type="component" value="Unassembled WGS sequence"/>
</dbReference>
<sequence length="353" mass="40671">MTSGMEPNYERMLLEEIEAKNQLIEQLRASEAGLLELSKELKLKNEALEKVAITDQLTGVYNRFYFEKRAQEEIERARRYGSPVSLVIYDLDFFKKINDQWGHGFGDEVLKRMASEVMKSIRATDLFARWGGEEFVVLMPGTDQRHAVMAAEKLRQRLGRVLHPTIGRVTASFGVAEHRYGEQLENWFTRADRAMYRSKSQGRNLVSEWQDQEFLTEATELAWNPEWSCGNAVIDGGHIQLLTLANSVMAVIQRDEDLTQISEVFDQLLSHVEKHFDEEEEVLRAIGYPSAAFHERFHQHLVMKGLQMKKRLSEGHVVKADMILFLVDEIIVGHLLTEDVKFFPWLQRSGAEG</sequence>
<keyword evidence="2" id="KW-0479">Metal-binding</keyword>
<dbReference type="NCBIfam" id="TIGR02481">
    <property type="entry name" value="hemeryth_dom"/>
    <property type="match status" value="1"/>
</dbReference>